<evidence type="ECO:0000256" key="10">
    <source>
        <dbReference type="ARBA" id="ARBA00022833"/>
    </source>
</evidence>
<reference evidence="14" key="1">
    <citation type="submission" date="2016-05" db="EMBL/GenBank/DDBJ databases">
        <title>Comparative genomics of biotechnologically important yeasts.</title>
        <authorList>
            <consortium name="DOE Joint Genome Institute"/>
            <person name="Riley R."/>
            <person name="Haridas S."/>
            <person name="Wolfe K.H."/>
            <person name="Lopes M.R."/>
            <person name="Hittinger C.T."/>
            <person name="Goker M."/>
            <person name="Salamov A."/>
            <person name="Wisecaver J."/>
            <person name="Long T.M."/>
            <person name="Aerts A.L."/>
            <person name="Barry K."/>
            <person name="Choi C."/>
            <person name="Clum A."/>
            <person name="Coughlan A.Y."/>
            <person name="Deshpande S."/>
            <person name="Douglass A.P."/>
            <person name="Hanson S.J."/>
            <person name="Klenk H.-P."/>
            <person name="Labutti K."/>
            <person name="Lapidus A."/>
            <person name="Lindquist E."/>
            <person name="Lipzen A."/>
            <person name="Meier-Kolthoff J.P."/>
            <person name="Ohm R.A."/>
            <person name="Otillar R.P."/>
            <person name="Pangilinan J."/>
            <person name="Peng Y."/>
            <person name="Rokas A."/>
            <person name="Rosa C.A."/>
            <person name="Scheuner C."/>
            <person name="Sibirny A.A."/>
            <person name="Slot J.C."/>
            <person name="Stielow J.B."/>
            <person name="Sun H."/>
            <person name="Kurtzman C.P."/>
            <person name="Blackwell M."/>
            <person name="Grigoriev I.V."/>
            <person name="Jeffries T.W."/>
        </authorList>
    </citation>
    <scope>NUCLEOTIDE SEQUENCE [LARGE SCALE GENOMIC DNA]</scope>
    <source>
        <strain evidence="14">NRRL Y-2460</strain>
    </source>
</reference>
<dbReference type="Proteomes" id="UP000094236">
    <property type="component" value="Unassembled WGS sequence"/>
</dbReference>
<keyword evidence="14" id="KW-1185">Reference proteome</keyword>
<dbReference type="GO" id="GO:1990180">
    <property type="term" value="P:mitochondrial tRNA 3'-end processing"/>
    <property type="evidence" value="ECO:0007669"/>
    <property type="project" value="EnsemblFungi"/>
</dbReference>
<evidence type="ECO:0000256" key="6">
    <source>
        <dbReference type="ARBA" id="ARBA00022722"/>
    </source>
</evidence>
<keyword evidence="10" id="KW-0862">Zinc</keyword>
<dbReference type="SUPFAM" id="SSF56281">
    <property type="entry name" value="Metallo-hydrolase/oxidoreductase"/>
    <property type="match status" value="2"/>
</dbReference>
<evidence type="ECO:0000256" key="2">
    <source>
        <dbReference type="ARBA" id="ARBA00001947"/>
    </source>
</evidence>
<feature type="region of interest" description="Disordered" evidence="11">
    <location>
        <begin position="839"/>
        <end position="883"/>
    </location>
</feature>
<keyword evidence="7" id="KW-0479">Metal-binding</keyword>
<keyword evidence="5" id="KW-0819">tRNA processing</keyword>
<comment type="catalytic activity">
    <reaction evidence="1">
        <text>Endonucleolytic cleavage of RNA, removing extra 3' nucleotides from tRNA precursor, generating 3' termini of tRNAs. A 3'-hydroxy group is left at the tRNA terminus and a 5'-phosphoryl group is left at the trailer molecule.</text>
        <dbReference type="EC" id="3.1.26.11"/>
    </reaction>
</comment>
<dbReference type="EC" id="3.1.26.11" evidence="4"/>
<dbReference type="Pfam" id="PF13691">
    <property type="entry name" value="Lactamase_B_4"/>
    <property type="match status" value="1"/>
</dbReference>
<dbReference type="Gene3D" id="3.60.15.10">
    <property type="entry name" value="Ribonuclease Z/Hydroxyacylglutathione hydrolase-like"/>
    <property type="match status" value="2"/>
</dbReference>
<dbReference type="OrthoDB" id="527344at2759"/>
<name>A0A1E4TV08_PACTA</name>
<dbReference type="InterPro" id="IPR047151">
    <property type="entry name" value="RNZ2-like"/>
</dbReference>
<proteinExistence type="inferred from homology"/>
<evidence type="ECO:0000256" key="4">
    <source>
        <dbReference type="ARBA" id="ARBA00012477"/>
    </source>
</evidence>
<dbReference type="PANTHER" id="PTHR12553">
    <property type="entry name" value="ZINC PHOSPHODIESTERASE ELAC PROTEIN 2"/>
    <property type="match status" value="1"/>
</dbReference>
<accession>A0A1E4TV08</accession>
<evidence type="ECO:0000256" key="11">
    <source>
        <dbReference type="SAM" id="MobiDB-lite"/>
    </source>
</evidence>
<evidence type="ECO:0000256" key="5">
    <source>
        <dbReference type="ARBA" id="ARBA00022694"/>
    </source>
</evidence>
<evidence type="ECO:0000256" key="7">
    <source>
        <dbReference type="ARBA" id="ARBA00022723"/>
    </source>
</evidence>
<evidence type="ECO:0000313" key="14">
    <source>
        <dbReference type="Proteomes" id="UP000094236"/>
    </source>
</evidence>
<evidence type="ECO:0000313" key="13">
    <source>
        <dbReference type="EMBL" id="ODV95567.1"/>
    </source>
</evidence>
<keyword evidence="8" id="KW-0255">Endonuclease</keyword>
<dbReference type="EMBL" id="KV454014">
    <property type="protein sequence ID" value="ODV95567.1"/>
    <property type="molecule type" value="Genomic_DNA"/>
</dbReference>
<evidence type="ECO:0000256" key="9">
    <source>
        <dbReference type="ARBA" id="ARBA00022801"/>
    </source>
</evidence>
<evidence type="ECO:0000259" key="12">
    <source>
        <dbReference type="Pfam" id="PF13691"/>
    </source>
</evidence>
<comment type="cofactor">
    <cofactor evidence="2">
        <name>Zn(2+)</name>
        <dbReference type="ChEBI" id="CHEBI:29105"/>
    </cofactor>
</comment>
<keyword evidence="9" id="KW-0378">Hydrolase</keyword>
<dbReference type="GO" id="GO:0005634">
    <property type="term" value="C:nucleus"/>
    <property type="evidence" value="ECO:0007669"/>
    <property type="project" value="EnsemblFungi"/>
</dbReference>
<gene>
    <name evidence="13" type="ORF">PACTADRAFT_43138</name>
</gene>
<sequence>MYVIQPLAHPTYDTKKPVLVLTSVRDGKKFLIGSVSEGTQRLFNEAKIKAGKVENIFLTGNLNWDSISGLPGLILTISDQGKKNLNIVSGLRDGVIHYVMATWRYFIFRFGIDICTKSLKDGEIYKEKDFIIKALNVGVEENSQQVEVDDAISGDFMNNLKKIVDKIFPLDINLNDYFISKKHYDKLLHLKLPYFSKKKNQQVHSTSTNYLIKFNQCRGKFLPKKAIELGVPTGRLFAQLTSGIPVELPSGIVVKPEQVMEPPRNFPKVLILDIPNLDILNQTINCDKLFRPVDENDEDKIGIVYHFIGDSVPDNFLDLHGYLKFITEKFDQDCKHYISHKSCSPNSLSFEKSALVTLKLKSINNEMFRLPTGSLRAAEFSQDNLAPLIANQKVSIKSDGIFNPDELKNSKRTIQDYWEELFESKIKPLELNIYSKKEILNTKIENDKNLQESLEVSTATDLREEVEIITLGTGSAIPSKYRNVVSTIVRVPYIDDKTGKIQFNSVVLDAGENTIGSIKRIYGSQLPIFFKELKLIYLSHLHADHHLGIISLIQEFNKFQEKNNNKENYIYIICPWQYDLFLKEWDRIDDLENLKYCKYISCEDFLVPNFNDERRKPLKQNATLDFEEEDTVEYEPSYEGDYKAEDELMLELYRDLKIRKIETCRAIHCDWAYSVSLIFEIDNDKLPNNNDNFITNFKISYSGDTRPNISFAKKTGYGSDLLIHEATLDDQLIDDAISKCHSTISEAIFVGRLMDCKKTILTHFSQRYPKLPDLNYKFNIFEKLNNVSFDGDGAQAQNLLYAFDNMIIKYNSIHKQMENFSKVGNEKLYKIFGDEAVEEEQEDAEAKDENNINGTGKNDTNSNKRKNNTKSDQKNKIEAGRNVSEALFQNVNNNIKQRKIAD</sequence>
<dbReference type="GO" id="GO:0046872">
    <property type="term" value="F:metal ion binding"/>
    <property type="evidence" value="ECO:0007669"/>
    <property type="project" value="UniProtKB-KW"/>
</dbReference>
<dbReference type="InterPro" id="IPR027794">
    <property type="entry name" value="tRNase_Z_dom"/>
</dbReference>
<comment type="similarity">
    <text evidence="3">Belongs to the RNase Z family.</text>
</comment>
<dbReference type="GO" id="GO:0042781">
    <property type="term" value="F:3'-tRNA processing endoribonuclease activity"/>
    <property type="evidence" value="ECO:0007669"/>
    <property type="project" value="UniProtKB-EC"/>
</dbReference>
<dbReference type="AlphaFoldDB" id="A0A1E4TV08"/>
<evidence type="ECO:0000256" key="1">
    <source>
        <dbReference type="ARBA" id="ARBA00000402"/>
    </source>
</evidence>
<feature type="domain" description="tRNase Z endonuclease" evidence="12">
    <location>
        <begin position="5"/>
        <end position="69"/>
    </location>
</feature>
<evidence type="ECO:0000256" key="3">
    <source>
        <dbReference type="ARBA" id="ARBA00007823"/>
    </source>
</evidence>
<evidence type="ECO:0000256" key="8">
    <source>
        <dbReference type="ARBA" id="ARBA00022759"/>
    </source>
</evidence>
<feature type="compositionally biased region" description="Basic and acidic residues" evidence="11">
    <location>
        <begin position="869"/>
        <end position="879"/>
    </location>
</feature>
<dbReference type="STRING" id="669874.A0A1E4TV08"/>
<organism evidence="13 14">
    <name type="scientific">Pachysolen tannophilus NRRL Y-2460</name>
    <dbReference type="NCBI Taxonomy" id="669874"/>
    <lineage>
        <taxon>Eukaryota</taxon>
        <taxon>Fungi</taxon>
        <taxon>Dikarya</taxon>
        <taxon>Ascomycota</taxon>
        <taxon>Saccharomycotina</taxon>
        <taxon>Pichiomycetes</taxon>
        <taxon>Pachysolenaceae</taxon>
        <taxon>Pachysolen</taxon>
    </lineage>
</organism>
<dbReference type="GO" id="GO:0005739">
    <property type="term" value="C:mitochondrion"/>
    <property type="evidence" value="ECO:0007669"/>
    <property type="project" value="EnsemblFungi"/>
</dbReference>
<dbReference type="PANTHER" id="PTHR12553:SF49">
    <property type="entry name" value="ZINC PHOSPHODIESTERASE ELAC PROTEIN 2"/>
    <property type="match status" value="1"/>
</dbReference>
<protein>
    <recommendedName>
        <fullName evidence="4">ribonuclease Z</fullName>
        <ecNumber evidence="4">3.1.26.11</ecNumber>
    </recommendedName>
</protein>
<keyword evidence="6" id="KW-0540">Nuclease</keyword>
<dbReference type="InterPro" id="IPR036866">
    <property type="entry name" value="RibonucZ/Hydroxyglut_hydro"/>
</dbReference>
<dbReference type="CDD" id="cd07718">
    <property type="entry name" value="RNaseZ_ELAC1_ELAC2-C-term-like_MBL-fold"/>
    <property type="match status" value="1"/>
</dbReference>